<feature type="compositionally biased region" description="Basic and acidic residues" evidence="1">
    <location>
        <begin position="114"/>
        <end position="130"/>
    </location>
</feature>
<feature type="compositionally biased region" description="Basic and acidic residues" evidence="1">
    <location>
        <begin position="198"/>
        <end position="214"/>
    </location>
</feature>
<keyword evidence="5" id="KW-1185">Reference proteome</keyword>
<dbReference type="PANTHER" id="PTHR31680:SF12">
    <property type="entry name" value="OS11G0587300 PROTEIN"/>
    <property type="match status" value="1"/>
</dbReference>
<dbReference type="Pfam" id="PF14383">
    <property type="entry name" value="VARLMGL"/>
    <property type="match status" value="1"/>
</dbReference>
<evidence type="ECO:0000259" key="3">
    <source>
        <dbReference type="Pfam" id="PF14383"/>
    </source>
</evidence>
<evidence type="ECO:0000259" key="2">
    <source>
        <dbReference type="Pfam" id="PF14309"/>
    </source>
</evidence>
<feature type="compositionally biased region" description="Basic and acidic residues" evidence="1">
    <location>
        <begin position="461"/>
        <end position="473"/>
    </location>
</feature>
<dbReference type="InterPro" id="IPR033334">
    <property type="entry name" value="LNG1/2"/>
</dbReference>
<comment type="caution">
    <text evidence="4">The sequence shown here is derived from an EMBL/GenBank/DDBJ whole genome shotgun (WGS) entry which is preliminary data.</text>
</comment>
<dbReference type="PANTHER" id="PTHR31680">
    <property type="entry name" value="LONGIFOLIA PROTEIN"/>
    <property type="match status" value="1"/>
</dbReference>
<feature type="compositionally biased region" description="Polar residues" evidence="1">
    <location>
        <begin position="401"/>
        <end position="413"/>
    </location>
</feature>
<feature type="compositionally biased region" description="Low complexity" evidence="1">
    <location>
        <begin position="521"/>
        <end position="532"/>
    </location>
</feature>
<feature type="compositionally biased region" description="Polar residues" evidence="1">
    <location>
        <begin position="440"/>
        <end position="451"/>
    </location>
</feature>
<proteinExistence type="predicted"/>
<reference evidence="4 5" key="1">
    <citation type="journal article" date="2021" name="Comput. Struct. Biotechnol. J.">
        <title>De novo genome assembly of the potent medicinal plant Rehmannia glutinosa using nanopore technology.</title>
        <authorList>
            <person name="Ma L."/>
            <person name="Dong C."/>
            <person name="Song C."/>
            <person name="Wang X."/>
            <person name="Zheng X."/>
            <person name="Niu Y."/>
            <person name="Chen S."/>
            <person name="Feng W."/>
        </authorList>
    </citation>
    <scope>NUCLEOTIDE SEQUENCE [LARGE SCALE GENOMIC DNA]</scope>
    <source>
        <strain evidence="4">DH-2019</strain>
    </source>
</reference>
<evidence type="ECO:0000256" key="1">
    <source>
        <dbReference type="SAM" id="MobiDB-lite"/>
    </source>
</evidence>
<feature type="domain" description="DUF3741" evidence="3">
    <location>
        <begin position="165"/>
        <end position="196"/>
    </location>
</feature>
<dbReference type="Pfam" id="PF14309">
    <property type="entry name" value="DUF4378"/>
    <property type="match status" value="1"/>
</dbReference>
<feature type="region of interest" description="Disordered" evidence="1">
    <location>
        <begin position="39"/>
        <end position="214"/>
    </location>
</feature>
<dbReference type="InterPro" id="IPR025486">
    <property type="entry name" value="DUF4378"/>
</dbReference>
<accession>A0ABR0W661</accession>
<feature type="compositionally biased region" description="Polar residues" evidence="1">
    <location>
        <begin position="481"/>
        <end position="497"/>
    </location>
</feature>
<feature type="compositionally biased region" description="Low complexity" evidence="1">
    <location>
        <begin position="422"/>
        <end position="439"/>
    </location>
</feature>
<feature type="domain" description="DUF4378" evidence="2">
    <location>
        <begin position="629"/>
        <end position="762"/>
    </location>
</feature>
<gene>
    <name evidence="4" type="ORF">DH2020_024686</name>
</gene>
<name>A0ABR0W661_REHGL</name>
<evidence type="ECO:0000313" key="5">
    <source>
        <dbReference type="Proteomes" id="UP001318860"/>
    </source>
</evidence>
<protein>
    <recommendedName>
        <fullName evidence="6">DUF4378 domain-containing protein</fullName>
    </recommendedName>
</protein>
<dbReference type="Proteomes" id="UP001318860">
    <property type="component" value="Unassembled WGS sequence"/>
</dbReference>
<organism evidence="4 5">
    <name type="scientific">Rehmannia glutinosa</name>
    <name type="common">Chinese foxglove</name>
    <dbReference type="NCBI Taxonomy" id="99300"/>
    <lineage>
        <taxon>Eukaryota</taxon>
        <taxon>Viridiplantae</taxon>
        <taxon>Streptophyta</taxon>
        <taxon>Embryophyta</taxon>
        <taxon>Tracheophyta</taxon>
        <taxon>Spermatophyta</taxon>
        <taxon>Magnoliopsida</taxon>
        <taxon>eudicotyledons</taxon>
        <taxon>Gunneridae</taxon>
        <taxon>Pentapetalae</taxon>
        <taxon>asterids</taxon>
        <taxon>lamiids</taxon>
        <taxon>Lamiales</taxon>
        <taxon>Orobanchaceae</taxon>
        <taxon>Rehmannieae</taxon>
        <taxon>Rehmannia</taxon>
    </lineage>
</organism>
<evidence type="ECO:0000313" key="4">
    <source>
        <dbReference type="EMBL" id="KAK6141585.1"/>
    </source>
</evidence>
<feature type="compositionally biased region" description="Low complexity" evidence="1">
    <location>
        <begin position="49"/>
        <end position="66"/>
    </location>
</feature>
<evidence type="ECO:0008006" key="6">
    <source>
        <dbReference type="Google" id="ProtNLM"/>
    </source>
</evidence>
<sequence>MPTGLVKEQNLEKQIEKQMGCMAGFLQIFDRHQILTGKRLYSPKRLPPSSVFDTTSESETSFPSSPAISREFGKTKQPSSVEAPSPEWSKHSPAAATAVADLPPKSPLPLPLFESKEGTRSPWKFSKETPRLSLDSRATTDAKGGLHPKEIRTGALIRSTANSISSDATDESQQHRSPSVIARLMGLEPLPDSSISEPENKPELRRSASESRVSRDLFQSRFTADGANFTQSPLFNNVAKDNTPMDAHYADPRNYILKNAHKTAEPPKGLNRGGFNSSSPWKAPQHRKSFFDSGDFFPEPKQSVSIYGEIENRLKMRGIDEPSKDLETLKQILEALQLKGLLHSRKPSEQNPVSHRNFVYDESPIVVMKSSRLSTPTPINRRKVNDYSPVNGRNQIRGVSRNYSFSGENSPTVSPRRERNVRSPNRSGRSPSPTTTTRSEGNTVGRRSNSLVKPKPLSVETQRRTNESTENRRVSPVHSPKINQRRTGPESTVSNRSPRSKKAVHQREKITTVVAAEDESSSISGSSISTSTDTERSKTEEYKEGRNLLQRCDKLLHSIAEMTATDMQPSPVSVLDSSFYKDESSTPSPVTTRRNIDFKDQSGETEDDIWSPTISPVGSKCKEISDDADFAYVSDILRASHYLPEDSDVFLLLEKQQYLKGNDTSKHSRLQRKLVFDTINEILDRNRRLPPWKIKPSLNSVWSEFQRIRECDTTEDLFETVCGVLKKDLAGDVVTGWGDCPVEMSEAILDIERLIFKDLISETIRDLAALASSRSTLSSSMMPRRKLVF</sequence>
<dbReference type="EMBL" id="JABTTQ020000107">
    <property type="protein sequence ID" value="KAK6141585.1"/>
    <property type="molecule type" value="Genomic_DNA"/>
</dbReference>
<dbReference type="InterPro" id="IPR032795">
    <property type="entry name" value="DUF3741-assoc"/>
</dbReference>
<feature type="compositionally biased region" description="Basic and acidic residues" evidence="1">
    <location>
        <begin position="533"/>
        <end position="544"/>
    </location>
</feature>
<feature type="region of interest" description="Disordered" evidence="1">
    <location>
        <begin position="371"/>
        <end position="544"/>
    </location>
</feature>